<evidence type="ECO:0000313" key="2">
    <source>
        <dbReference type="Proteomes" id="UP000001817"/>
    </source>
</evidence>
<keyword evidence="2" id="KW-1185">Reference proteome</keyword>
<reference evidence="1 2" key="1">
    <citation type="journal article" date="2006" name="Proc. Natl. Acad. Sci. U.S.A.">
        <title>Burkholderia xenovorans LB400 harbors a multi-replicon, 9.73-Mbp genome shaped for versatility.</title>
        <authorList>
            <person name="Chain P.S."/>
            <person name="Denef V.J."/>
            <person name="Konstantinidis K.T."/>
            <person name="Vergez L.M."/>
            <person name="Agullo L."/>
            <person name="Reyes V.L."/>
            <person name="Hauser L."/>
            <person name="Cordova M."/>
            <person name="Gomez L."/>
            <person name="Gonzalez M."/>
            <person name="Land M."/>
            <person name="Lao V."/>
            <person name="Larimer F."/>
            <person name="LiPuma J.J."/>
            <person name="Mahenthiralingam E."/>
            <person name="Malfatti S.A."/>
            <person name="Marx C.J."/>
            <person name="Parnell J.J."/>
            <person name="Ramette A."/>
            <person name="Richardson P."/>
            <person name="Seeger M."/>
            <person name="Smith D."/>
            <person name="Spilker T."/>
            <person name="Sul W.J."/>
            <person name="Tsoi T.V."/>
            <person name="Ulrich L.E."/>
            <person name="Zhulin I.B."/>
            <person name="Tiedje J.M."/>
        </authorList>
    </citation>
    <scope>NUCLEOTIDE SEQUENCE [LARGE SCALE GENOMIC DNA]</scope>
    <source>
        <strain evidence="1 2">LB400</strain>
    </source>
</reference>
<dbReference type="AlphaFoldDB" id="Q145D5"/>
<gene>
    <name evidence="1" type="ORF">Bxe_A3945</name>
</gene>
<evidence type="ECO:0000313" key="1">
    <source>
        <dbReference type="EMBL" id="ABE29054.1"/>
    </source>
</evidence>
<protein>
    <submittedName>
        <fullName evidence="1">Uncharacterized protein</fullName>
    </submittedName>
</protein>
<name>Q145D5_PARXL</name>
<accession>Q145D5</accession>
<sequence length="135" mass="15867">MWILCASPPPTYMLNMEDLDKDVQDYFNHLIKIGFFTSTIEKDNSLPGPVWYKFHFSQFVIDNLDVGEKKFIEFNEESIKILTDDCEFVPKLCFMRDLGEGEIYAVFSELNNIRNQKNHFENLIGEAKPAKKDRF</sequence>
<organism evidence="1 2">
    <name type="scientific">Paraburkholderia xenovorans (strain LB400)</name>
    <dbReference type="NCBI Taxonomy" id="266265"/>
    <lineage>
        <taxon>Bacteria</taxon>
        <taxon>Pseudomonadati</taxon>
        <taxon>Pseudomonadota</taxon>
        <taxon>Betaproteobacteria</taxon>
        <taxon>Burkholderiales</taxon>
        <taxon>Burkholderiaceae</taxon>
        <taxon>Paraburkholderia</taxon>
    </lineage>
</organism>
<dbReference type="KEGG" id="bxe:Bxe_A3945"/>
<proteinExistence type="predicted"/>
<dbReference type="Proteomes" id="UP000001817">
    <property type="component" value="Chromosome 1"/>
</dbReference>
<dbReference type="EMBL" id="CP000270">
    <property type="protein sequence ID" value="ABE29054.1"/>
    <property type="molecule type" value="Genomic_DNA"/>
</dbReference>